<gene>
    <name evidence="2" type="ORF">CWD84_05325</name>
</gene>
<proteinExistence type="predicted"/>
<keyword evidence="3" id="KW-1185">Reference proteome</keyword>
<dbReference type="RefSeq" id="WP_060964472.1">
    <property type="nucleotide sequence ID" value="NZ_CP025001.1"/>
</dbReference>
<accession>A0AAI8HLN3</accession>
<dbReference type="KEGG" id="bsia:CWD84_05325"/>
<dbReference type="EMBL" id="CP025001">
    <property type="protein sequence ID" value="AUJ76283.1"/>
    <property type="molecule type" value="Genomic_DNA"/>
</dbReference>
<sequence>MSIFNEARQQTWEELKGLSDEEFNQKPAADEWSVREVLDHLKKIDESAQALLSKQAKDAPLKEIEEKPMEFIEDRTTKHPAPSQLEPEQNRISVIEAKQELDTARQQLTAVISSLNEEDFERVLPHPVFQELTIRQWIDFIGHHEKRHINQIKEIKQKIEKV</sequence>
<organism evidence="2 3">
    <name type="scientific">Bacillus siamensis</name>
    <dbReference type="NCBI Taxonomy" id="659243"/>
    <lineage>
        <taxon>Bacteria</taxon>
        <taxon>Bacillati</taxon>
        <taxon>Bacillota</taxon>
        <taxon>Bacilli</taxon>
        <taxon>Bacillales</taxon>
        <taxon>Bacillaceae</taxon>
        <taxon>Bacillus</taxon>
        <taxon>Bacillus amyloliquefaciens group</taxon>
    </lineage>
</organism>
<dbReference type="SUPFAM" id="SSF109854">
    <property type="entry name" value="DinB/YfiT-like putative metalloenzymes"/>
    <property type="match status" value="1"/>
</dbReference>
<dbReference type="Pfam" id="PF12867">
    <property type="entry name" value="DinB_2"/>
    <property type="match status" value="1"/>
</dbReference>
<reference evidence="2 3" key="1">
    <citation type="submission" date="2017-11" db="EMBL/GenBank/DDBJ databases">
        <title>Genome sequence and genome mining of multiple bioactive secondary metabolites from a deep sea-derived Bacillus siamensis SCSIO 05746.</title>
        <authorList>
            <person name="Pan H.-Q."/>
            <person name="Ju J.-H."/>
        </authorList>
    </citation>
    <scope>NUCLEOTIDE SEQUENCE [LARGE SCALE GENOMIC DNA]</scope>
    <source>
        <strain evidence="2 3">SCSIO 05746</strain>
    </source>
</reference>
<dbReference type="AlphaFoldDB" id="A0AAI8HLN3"/>
<dbReference type="Proteomes" id="UP000234366">
    <property type="component" value="Chromosome"/>
</dbReference>
<protein>
    <submittedName>
        <fullName evidence="2">DinB family protein</fullName>
    </submittedName>
</protein>
<dbReference type="InterPro" id="IPR024775">
    <property type="entry name" value="DinB-like"/>
</dbReference>
<evidence type="ECO:0000313" key="3">
    <source>
        <dbReference type="Proteomes" id="UP000234366"/>
    </source>
</evidence>
<evidence type="ECO:0000259" key="1">
    <source>
        <dbReference type="Pfam" id="PF12867"/>
    </source>
</evidence>
<dbReference type="InterPro" id="IPR034660">
    <property type="entry name" value="DinB/YfiT-like"/>
</dbReference>
<evidence type="ECO:0000313" key="2">
    <source>
        <dbReference type="EMBL" id="AUJ76283.1"/>
    </source>
</evidence>
<feature type="domain" description="DinB-like" evidence="1">
    <location>
        <begin position="4"/>
        <end position="152"/>
    </location>
</feature>
<name>A0AAI8HLN3_9BACI</name>
<dbReference type="Gene3D" id="1.20.120.450">
    <property type="entry name" value="dinb family like domain"/>
    <property type="match status" value="1"/>
</dbReference>